<dbReference type="Pfam" id="PF24681">
    <property type="entry name" value="Kelch_KLHDC2_KLHL20_DRC7"/>
    <property type="match status" value="1"/>
</dbReference>
<dbReference type="Pfam" id="PF00651">
    <property type="entry name" value="BTB"/>
    <property type="match status" value="1"/>
</dbReference>
<keyword evidence="2" id="KW-0677">Repeat</keyword>
<dbReference type="Pfam" id="PF01344">
    <property type="entry name" value="Kelch_1"/>
    <property type="match status" value="1"/>
</dbReference>
<keyword evidence="1" id="KW-0880">Kelch repeat</keyword>
<accession>A0A914AZ18</accession>
<dbReference type="InterPro" id="IPR000210">
    <property type="entry name" value="BTB/POZ_dom"/>
</dbReference>
<evidence type="ECO:0000256" key="2">
    <source>
        <dbReference type="ARBA" id="ARBA00022737"/>
    </source>
</evidence>
<sequence>MERGQRSSFRAENKQQMMNVRFQDTSQSAEILPNLNKMRKQGQLTDTTVHVGSQSFPCHRAILACCSEYFLAMFSNDLRESDDGQVYLDKIDPDIMELLIEYAYTSIIIIDTANAQALLEASSRLQFEKVVGACCQFIEKNLDPSNCLGVLMFADQHSLSGLYQAALAYSLDRFEDVCKQEEFLQLKSNQLAEYLSHDALNVSKEEMVYHSVAQWMESNKDLDSSELRKLLSCVRLHYLTPKLLKSLTENPDITENLKTLTLVHQSLETQKKLQSEGQTQGLIYSRPRLSTMAEVMVVVGGYRDDHSCVTDVRFLNPLLKKWETLTSIPQPVSEFSVTRLDNCIYIIGGKLKASFSELVYCYDVEKNRWCTMSGLNFTRQHHGSAVIGDQIFVAGGEQRLGFVSEVESFSPCRNEWQTVTKLPEPVTSPAIASHQQKLFVVGGLATQATTYRHIQCLDTVTTQWTIIETVPITSRHFPALMLNGYMYILGGCGRNGMQVYDPDTDTCLPSMTMCNTERHLFAAVALQRQGVILVAGGMRNYEALTSVEAFSPVATYWSNVVDMPRALRVHGCGVTIHRYLGPPFY</sequence>
<dbReference type="RefSeq" id="XP_038068952.1">
    <property type="nucleotide sequence ID" value="XM_038213024.1"/>
</dbReference>
<dbReference type="Gene3D" id="3.30.710.10">
    <property type="entry name" value="Potassium Channel Kv1.1, Chain A"/>
    <property type="match status" value="1"/>
</dbReference>
<proteinExistence type="predicted"/>
<dbReference type="InterPro" id="IPR015915">
    <property type="entry name" value="Kelch-typ_b-propeller"/>
</dbReference>
<name>A0A914AZ18_PATMI</name>
<protein>
    <recommendedName>
        <fullName evidence="3">BTB domain-containing protein</fullName>
    </recommendedName>
</protein>
<dbReference type="PANTHER" id="PTHR24412">
    <property type="entry name" value="KELCH PROTEIN"/>
    <property type="match status" value="1"/>
</dbReference>
<evidence type="ECO:0000313" key="5">
    <source>
        <dbReference type="Proteomes" id="UP000887568"/>
    </source>
</evidence>
<dbReference type="SMART" id="SM00875">
    <property type="entry name" value="BACK"/>
    <property type="match status" value="1"/>
</dbReference>
<evidence type="ECO:0000256" key="1">
    <source>
        <dbReference type="ARBA" id="ARBA00022441"/>
    </source>
</evidence>
<dbReference type="InterPro" id="IPR011705">
    <property type="entry name" value="BACK"/>
</dbReference>
<evidence type="ECO:0000313" key="4">
    <source>
        <dbReference type="EnsemblMetazoa" id="XP_038068952.1"/>
    </source>
</evidence>
<dbReference type="SMART" id="SM00225">
    <property type="entry name" value="BTB"/>
    <property type="match status" value="1"/>
</dbReference>
<dbReference type="Pfam" id="PF07707">
    <property type="entry name" value="BACK"/>
    <property type="match status" value="1"/>
</dbReference>
<evidence type="ECO:0000259" key="3">
    <source>
        <dbReference type="PROSITE" id="PS50097"/>
    </source>
</evidence>
<dbReference type="OMA" id="ACEELIM"/>
<dbReference type="Gene3D" id="2.120.10.80">
    <property type="entry name" value="Kelch-type beta propeller"/>
    <property type="match status" value="2"/>
</dbReference>
<dbReference type="Proteomes" id="UP000887568">
    <property type="component" value="Unplaced"/>
</dbReference>
<dbReference type="SUPFAM" id="SSF117281">
    <property type="entry name" value="Kelch motif"/>
    <property type="match status" value="1"/>
</dbReference>
<organism evidence="4 5">
    <name type="scientific">Patiria miniata</name>
    <name type="common">Bat star</name>
    <name type="synonym">Asterina miniata</name>
    <dbReference type="NCBI Taxonomy" id="46514"/>
    <lineage>
        <taxon>Eukaryota</taxon>
        <taxon>Metazoa</taxon>
        <taxon>Echinodermata</taxon>
        <taxon>Eleutherozoa</taxon>
        <taxon>Asterozoa</taxon>
        <taxon>Asteroidea</taxon>
        <taxon>Valvatacea</taxon>
        <taxon>Valvatida</taxon>
        <taxon>Asterinidae</taxon>
        <taxon>Patiria</taxon>
    </lineage>
</organism>
<feature type="domain" description="BTB" evidence="3">
    <location>
        <begin position="45"/>
        <end position="112"/>
    </location>
</feature>
<dbReference type="AlphaFoldDB" id="A0A914AZ18"/>
<dbReference type="InterPro" id="IPR011333">
    <property type="entry name" value="SKP1/BTB/POZ_sf"/>
</dbReference>
<dbReference type="Gene3D" id="1.25.40.420">
    <property type="match status" value="1"/>
</dbReference>
<dbReference type="GeneID" id="119738234"/>
<dbReference type="PROSITE" id="PS50097">
    <property type="entry name" value="BTB"/>
    <property type="match status" value="1"/>
</dbReference>
<reference evidence="4" key="1">
    <citation type="submission" date="2022-11" db="UniProtKB">
        <authorList>
            <consortium name="EnsemblMetazoa"/>
        </authorList>
    </citation>
    <scope>IDENTIFICATION</scope>
</reference>
<dbReference type="InterPro" id="IPR006652">
    <property type="entry name" value="Kelch_1"/>
</dbReference>
<dbReference type="InterPro" id="IPR017096">
    <property type="entry name" value="BTB-kelch_protein"/>
</dbReference>
<dbReference type="EnsemblMetazoa" id="XM_038213024.1">
    <property type="protein sequence ID" value="XP_038068952.1"/>
    <property type="gene ID" value="LOC119738234"/>
</dbReference>
<dbReference type="SUPFAM" id="SSF54695">
    <property type="entry name" value="POZ domain"/>
    <property type="match status" value="1"/>
</dbReference>
<dbReference type="FunFam" id="1.25.40.420:FF:000001">
    <property type="entry name" value="Kelch-like family member 12"/>
    <property type="match status" value="1"/>
</dbReference>
<dbReference type="PANTHER" id="PTHR24412:SF441">
    <property type="entry name" value="KELCH-LIKE PROTEIN 28"/>
    <property type="match status" value="1"/>
</dbReference>
<keyword evidence="5" id="KW-1185">Reference proteome</keyword>
<dbReference type="OrthoDB" id="19132at2759"/>
<dbReference type="SMART" id="SM00612">
    <property type="entry name" value="Kelch"/>
    <property type="match status" value="6"/>
</dbReference>
<dbReference type="PIRSF" id="PIRSF037037">
    <property type="entry name" value="Kelch-like_protein_gigaxonin"/>
    <property type="match status" value="1"/>
</dbReference>